<accession>A0ABT3EKW7</accession>
<sequence>MKRAVIMCRVSSDEQAKGYSLDIQHEQLVTYCRRNNIEIVKDFREDHSAKNFNRPEYQKFLAFLKKNKGALDLLLVTSWDRFSRNLTDSLIMIRTLEKYGVEVQAIEQPIDMRIPENKAMLAMFLAIPEIDNERRSIKI</sequence>
<evidence type="ECO:0000313" key="2">
    <source>
        <dbReference type="EMBL" id="MCW1149228.1"/>
    </source>
</evidence>
<evidence type="ECO:0000313" key="3">
    <source>
        <dbReference type="Proteomes" id="UP001165677"/>
    </source>
</evidence>
<dbReference type="Proteomes" id="UP001165677">
    <property type="component" value="Unassembled WGS sequence"/>
</dbReference>
<dbReference type="Pfam" id="PF00239">
    <property type="entry name" value="Resolvase"/>
    <property type="match status" value="1"/>
</dbReference>
<proteinExistence type="predicted"/>
<dbReference type="PROSITE" id="PS51736">
    <property type="entry name" value="RECOMBINASES_3"/>
    <property type="match status" value="1"/>
</dbReference>
<dbReference type="SMART" id="SM00857">
    <property type="entry name" value="Resolvase"/>
    <property type="match status" value="1"/>
</dbReference>
<dbReference type="PANTHER" id="PTHR30461:SF23">
    <property type="entry name" value="DNA RECOMBINASE-RELATED"/>
    <property type="match status" value="1"/>
</dbReference>
<gene>
    <name evidence="2" type="ORF">OJ995_13470</name>
</gene>
<dbReference type="InterPro" id="IPR036162">
    <property type="entry name" value="Resolvase-like_N_sf"/>
</dbReference>
<feature type="non-terminal residue" evidence="2">
    <location>
        <position position="139"/>
    </location>
</feature>
<dbReference type="InterPro" id="IPR050639">
    <property type="entry name" value="SSR_resolvase"/>
</dbReference>
<dbReference type="EMBL" id="JAPCIO010000021">
    <property type="protein sequence ID" value="MCW1149228.1"/>
    <property type="molecule type" value="Genomic_DNA"/>
</dbReference>
<name>A0ABT3EKW7_9FLAO</name>
<dbReference type="PANTHER" id="PTHR30461">
    <property type="entry name" value="DNA-INVERTASE FROM LAMBDOID PROPHAGE"/>
    <property type="match status" value="1"/>
</dbReference>
<protein>
    <submittedName>
        <fullName evidence="2">Recombinase family protein</fullName>
    </submittedName>
</protein>
<dbReference type="Gene3D" id="3.40.50.1390">
    <property type="entry name" value="Resolvase, N-terminal catalytic domain"/>
    <property type="match status" value="1"/>
</dbReference>
<evidence type="ECO:0000259" key="1">
    <source>
        <dbReference type="PROSITE" id="PS51736"/>
    </source>
</evidence>
<organism evidence="2 3">
    <name type="scientific">Flavobacterium lacisediminis</name>
    <dbReference type="NCBI Taxonomy" id="2989705"/>
    <lineage>
        <taxon>Bacteria</taxon>
        <taxon>Pseudomonadati</taxon>
        <taxon>Bacteroidota</taxon>
        <taxon>Flavobacteriia</taxon>
        <taxon>Flavobacteriales</taxon>
        <taxon>Flavobacteriaceae</taxon>
        <taxon>Flavobacterium</taxon>
    </lineage>
</organism>
<keyword evidence="3" id="KW-1185">Reference proteome</keyword>
<dbReference type="SUPFAM" id="SSF53041">
    <property type="entry name" value="Resolvase-like"/>
    <property type="match status" value="1"/>
</dbReference>
<reference evidence="2" key="1">
    <citation type="submission" date="2022-10" db="EMBL/GenBank/DDBJ databases">
        <title>Flavobacterium sp. nov., a bacterium isolated from lake sediment.</title>
        <authorList>
            <person name="Qu J.-H."/>
        </authorList>
    </citation>
    <scope>NUCLEOTIDE SEQUENCE</scope>
    <source>
        <strain evidence="2">TH16-21</strain>
    </source>
</reference>
<feature type="domain" description="Resolvase/invertase-type recombinase catalytic" evidence="1">
    <location>
        <begin position="3"/>
        <end position="139"/>
    </location>
</feature>
<dbReference type="RefSeq" id="WP_264369909.1">
    <property type="nucleotide sequence ID" value="NZ_JAPCIO010000021.1"/>
</dbReference>
<dbReference type="CDD" id="cd00338">
    <property type="entry name" value="Ser_Recombinase"/>
    <property type="match status" value="1"/>
</dbReference>
<dbReference type="InterPro" id="IPR006119">
    <property type="entry name" value="Resolv_N"/>
</dbReference>
<comment type="caution">
    <text evidence="2">The sequence shown here is derived from an EMBL/GenBank/DDBJ whole genome shotgun (WGS) entry which is preliminary data.</text>
</comment>